<proteinExistence type="predicted"/>
<dbReference type="Proteomes" id="UP001249851">
    <property type="component" value="Unassembled WGS sequence"/>
</dbReference>
<evidence type="ECO:0000313" key="2">
    <source>
        <dbReference type="EMBL" id="KAK2559427.1"/>
    </source>
</evidence>
<gene>
    <name evidence="2" type="ORF">P5673_018060</name>
</gene>
<reference evidence="2" key="1">
    <citation type="journal article" date="2023" name="G3 (Bethesda)">
        <title>Whole genome assembly and annotation of the endangered Caribbean coral Acropora cervicornis.</title>
        <authorList>
            <person name="Selwyn J.D."/>
            <person name="Vollmer S.V."/>
        </authorList>
    </citation>
    <scope>NUCLEOTIDE SEQUENCE</scope>
    <source>
        <strain evidence="2">K2</strain>
    </source>
</reference>
<evidence type="ECO:0000256" key="1">
    <source>
        <dbReference type="SAM" id="MobiDB-lite"/>
    </source>
</evidence>
<accession>A0AAD9V362</accession>
<protein>
    <submittedName>
        <fullName evidence="2">Uncharacterized protein</fullName>
    </submittedName>
</protein>
<comment type="caution">
    <text evidence="2">The sequence shown here is derived from an EMBL/GenBank/DDBJ whole genome shotgun (WGS) entry which is preliminary data.</text>
</comment>
<dbReference type="EMBL" id="JARQWQ010000040">
    <property type="protein sequence ID" value="KAK2559427.1"/>
    <property type="molecule type" value="Genomic_DNA"/>
</dbReference>
<dbReference type="AlphaFoldDB" id="A0AAD9V362"/>
<name>A0AAD9V362_ACRCE</name>
<feature type="region of interest" description="Disordered" evidence="1">
    <location>
        <begin position="181"/>
        <end position="213"/>
    </location>
</feature>
<sequence length="334" mass="37529">MELSPASNEQIYFQERKMKNIFPGVVKIRDLVSETGNFRQSLNILQANLSPVQCFKLMRCNSSRLETSHAESATFCPTNTKRYHPFQILLALFLRKSIELRVLSAILAFNCGSGKSQRTCVVKSNGDSSCAWPLNDYCRVSCDIKFYPMSVDHNLSSSESRFLSEDDEISTIMPYQFKPEFSSSEEGEYSAEEHREQENEISQQESVLPGSARESGASHSICACCSHGFDSTSDDNDSPLYSKLYSSSMSSSPVVGDETVELAPQVSSELVDDPSKCARREPHSGSLEVHLPMLSQLLFAQTWDSQLHVKQALQSTNIDNEEYQMRSKYNQTEI</sequence>
<evidence type="ECO:0000313" key="3">
    <source>
        <dbReference type="Proteomes" id="UP001249851"/>
    </source>
</evidence>
<organism evidence="2 3">
    <name type="scientific">Acropora cervicornis</name>
    <name type="common">Staghorn coral</name>
    <dbReference type="NCBI Taxonomy" id="6130"/>
    <lineage>
        <taxon>Eukaryota</taxon>
        <taxon>Metazoa</taxon>
        <taxon>Cnidaria</taxon>
        <taxon>Anthozoa</taxon>
        <taxon>Hexacorallia</taxon>
        <taxon>Scleractinia</taxon>
        <taxon>Astrocoeniina</taxon>
        <taxon>Acroporidae</taxon>
        <taxon>Acropora</taxon>
    </lineage>
</organism>
<keyword evidence="3" id="KW-1185">Reference proteome</keyword>
<reference evidence="2" key="2">
    <citation type="journal article" date="2023" name="Science">
        <title>Genomic signatures of disease resistance in endangered staghorn corals.</title>
        <authorList>
            <person name="Vollmer S.V."/>
            <person name="Selwyn J.D."/>
            <person name="Despard B.A."/>
            <person name="Roesel C.L."/>
        </authorList>
    </citation>
    <scope>NUCLEOTIDE SEQUENCE</scope>
    <source>
        <strain evidence="2">K2</strain>
    </source>
</reference>